<dbReference type="Pfam" id="PF01804">
    <property type="entry name" value="Penicil_amidase"/>
    <property type="match status" value="1"/>
</dbReference>
<feature type="binding site" evidence="6">
    <location>
        <position position="327"/>
    </location>
    <ligand>
        <name>Ca(2+)</name>
        <dbReference type="ChEBI" id="CHEBI:29108"/>
    </ligand>
</feature>
<keyword evidence="6" id="KW-0106">Calcium</keyword>
<dbReference type="OrthoDB" id="9760084at2"/>
<feature type="transmembrane region" description="Helical" evidence="7">
    <location>
        <begin position="7"/>
        <end position="28"/>
    </location>
</feature>
<keyword evidence="7" id="KW-0812">Transmembrane</keyword>
<evidence type="ECO:0000256" key="1">
    <source>
        <dbReference type="ARBA" id="ARBA00006586"/>
    </source>
</evidence>
<dbReference type="InterPro" id="IPR029055">
    <property type="entry name" value="Ntn_hydrolases_N"/>
</dbReference>
<evidence type="ECO:0000256" key="7">
    <source>
        <dbReference type="SAM" id="Phobius"/>
    </source>
</evidence>
<feature type="active site" description="Nucleophile" evidence="5">
    <location>
        <position position="251"/>
    </location>
</feature>
<dbReference type="CDD" id="cd03747">
    <property type="entry name" value="Ntn_PGA_like"/>
    <property type="match status" value="1"/>
</dbReference>
<name>A0A066RRZ4_9GAMM</name>
<dbReference type="InterPro" id="IPR002692">
    <property type="entry name" value="S45"/>
</dbReference>
<dbReference type="Gene3D" id="1.10.1400.10">
    <property type="match status" value="1"/>
</dbReference>
<dbReference type="SUPFAM" id="SSF56235">
    <property type="entry name" value="N-terminal nucleophile aminohydrolases (Ntn hydrolases)"/>
    <property type="match status" value="1"/>
</dbReference>
<dbReference type="GO" id="GO:0046872">
    <property type="term" value="F:metal ion binding"/>
    <property type="evidence" value="ECO:0007669"/>
    <property type="project" value="UniProtKB-KW"/>
</dbReference>
<dbReference type="InterPro" id="IPR043147">
    <property type="entry name" value="Penicillin_amidase_A-knob"/>
</dbReference>
<evidence type="ECO:0000256" key="5">
    <source>
        <dbReference type="PIRSR" id="PIRSR001227-1"/>
    </source>
</evidence>
<comment type="cofactor">
    <cofactor evidence="6">
        <name>Ca(2+)</name>
        <dbReference type="ChEBI" id="CHEBI:29108"/>
    </cofactor>
    <text evidence="6">Binds 1 Ca(2+) ion per dimer.</text>
</comment>
<dbReference type="Proteomes" id="UP000027192">
    <property type="component" value="Unassembled WGS sequence"/>
</dbReference>
<dbReference type="PIRSF" id="PIRSF001227">
    <property type="entry name" value="Pen_acylase"/>
    <property type="match status" value="1"/>
</dbReference>
<dbReference type="PANTHER" id="PTHR34218:SF4">
    <property type="entry name" value="ACYL-HOMOSERINE LACTONE ACYLASE QUIP"/>
    <property type="match status" value="1"/>
</dbReference>
<dbReference type="InterPro" id="IPR014395">
    <property type="entry name" value="Pen/GL7ACA/AHL_acylase"/>
</dbReference>
<dbReference type="GO" id="GO:0017000">
    <property type="term" value="P:antibiotic biosynthetic process"/>
    <property type="evidence" value="ECO:0007669"/>
    <property type="project" value="InterPro"/>
</dbReference>
<gene>
    <name evidence="8" type="ORF">EA58_03005</name>
</gene>
<sequence length="763" mass="84773">MKSKRTIALTITVSIVALVGAGYGILWANLPQLDGQIFVQGPEHPTHLNRDALGTAVIHATNRKDAAFALGYAHGQDRFFQMDILRRNAAGELAELFGEDALALDQKHRFHQFRKRAQLALNQLSDDHRQLLERYAQGVNAALNAQKIKSFEYLLSGTVPARWKPEDSFLVIYSMYLDLQASTVEREQVLERLRQAFGPQMTAFVTQTDPLQAALDNSHLPLTQVDIPPLAVPTSSLAAYQPIGEPKVFGSNNWAVTGQLTTSGHAMISNDMHLGLNVPVIWYRAQLNYSFQGQNIQVTGVSLPGTPTIVVGSNGRVAWGFTNGYIDTADWISLDEQTEVVPVVERLKTPASEVDFPIELSPEGPVTRIGSSRYALSWVAHQPYAVNLELMALETASSVAEGLASTQSAGLPVQNMLITDSQGNAAWRLTGAIPARDDPQQYSVPASAYPATLWQHRAEQVPVVENPAHHRLWSANSRVVSALDDARFGNGGYAIASRAVQIRDNLMARQQFDESDFFQMQLDNQAHFMARWQALLLSQLALHPQRFQEDISYLKQWQGCACAESVGYTLTRTFRDRLFDTVFAPIQQILSADDLSLKPLKDNLEPAIWQLLKAQPTSWLPAGEKDWDSLLINVYVDSREALFKRFSPDRKLADLNWGTVNTLAIQHPFTKKMPQLGWLLNMPEVKGFGGLYEPAVQTRAFGASERFVVQPGREEDGILTIPGGQSANPVSPFFRAGFDDYASHRKTPLLPGEIQYRLTLIPR</sequence>
<comment type="similarity">
    <text evidence="1">Belongs to the peptidase S45 family.</text>
</comment>
<dbReference type="AlphaFoldDB" id="A0A066RRZ4"/>
<keyword evidence="7" id="KW-0472">Membrane</keyword>
<feature type="binding site" evidence="6">
    <location>
        <position position="330"/>
    </location>
    <ligand>
        <name>Ca(2+)</name>
        <dbReference type="ChEBI" id="CHEBI:29108"/>
    </ligand>
</feature>
<dbReference type="RefSeq" id="WP_036748714.1">
    <property type="nucleotide sequence ID" value="NZ_JAGSGC010000002.1"/>
</dbReference>
<dbReference type="EMBL" id="JMIB01000004">
    <property type="protein sequence ID" value="KDM93175.1"/>
    <property type="molecule type" value="Genomic_DNA"/>
</dbReference>
<keyword evidence="9" id="KW-1185">Reference proteome</keyword>
<dbReference type="Gene3D" id="2.30.120.10">
    <property type="match status" value="1"/>
</dbReference>
<reference evidence="8 9" key="1">
    <citation type="submission" date="2014-04" db="EMBL/GenBank/DDBJ databases">
        <title>Draft genome sequence of Photobacterium halotolerans S2753: a solonamide, ngercheumicin and holomycin producer.</title>
        <authorList>
            <person name="Machado H.R."/>
            <person name="Gram L."/>
        </authorList>
    </citation>
    <scope>NUCLEOTIDE SEQUENCE [LARGE SCALE GENOMIC DNA]</scope>
    <source>
        <strain evidence="8 9">S2753</strain>
    </source>
</reference>
<keyword evidence="3" id="KW-0865">Zymogen</keyword>
<dbReference type="InterPro" id="IPR043146">
    <property type="entry name" value="Penicillin_amidase_N_B-knob"/>
</dbReference>
<evidence type="ECO:0000256" key="2">
    <source>
        <dbReference type="ARBA" id="ARBA00022801"/>
    </source>
</evidence>
<evidence type="ECO:0000256" key="6">
    <source>
        <dbReference type="PIRSR" id="PIRSR001227-2"/>
    </source>
</evidence>
<comment type="subunit">
    <text evidence="4">Heterodimer of an alpha subunit and a beta subunit processed from the same precursor.</text>
</comment>
<protein>
    <submittedName>
        <fullName evidence="8">Hydrolase</fullName>
    </submittedName>
</protein>
<keyword evidence="7" id="KW-1133">Transmembrane helix</keyword>
<proteinExistence type="inferred from homology"/>
<evidence type="ECO:0000313" key="9">
    <source>
        <dbReference type="Proteomes" id="UP000027192"/>
    </source>
</evidence>
<dbReference type="Gene3D" id="3.60.20.10">
    <property type="entry name" value="Glutamine Phosphoribosylpyrophosphate, subunit 1, domain 1"/>
    <property type="match status" value="1"/>
</dbReference>
<keyword evidence="6" id="KW-0479">Metal-binding</keyword>
<keyword evidence="2 8" id="KW-0378">Hydrolase</keyword>
<organism evidence="8 9">
    <name type="scientific">Photobacterium galatheae</name>
    <dbReference type="NCBI Taxonomy" id="1654360"/>
    <lineage>
        <taxon>Bacteria</taxon>
        <taxon>Pseudomonadati</taxon>
        <taxon>Pseudomonadota</taxon>
        <taxon>Gammaproteobacteria</taxon>
        <taxon>Vibrionales</taxon>
        <taxon>Vibrionaceae</taxon>
        <taxon>Photobacterium</taxon>
    </lineage>
</organism>
<evidence type="ECO:0000256" key="4">
    <source>
        <dbReference type="ARBA" id="ARBA00038735"/>
    </source>
</evidence>
<comment type="caution">
    <text evidence="8">The sequence shown here is derived from an EMBL/GenBank/DDBJ whole genome shotgun (WGS) entry which is preliminary data.</text>
</comment>
<dbReference type="GO" id="GO:0016811">
    <property type="term" value="F:hydrolase activity, acting on carbon-nitrogen (but not peptide) bonds, in linear amides"/>
    <property type="evidence" value="ECO:0007669"/>
    <property type="project" value="InterPro"/>
</dbReference>
<dbReference type="PANTHER" id="PTHR34218">
    <property type="entry name" value="PEPTIDASE S45 PENICILLIN AMIDASE"/>
    <property type="match status" value="1"/>
</dbReference>
<accession>A0A066RRZ4</accession>
<evidence type="ECO:0000256" key="3">
    <source>
        <dbReference type="ARBA" id="ARBA00023145"/>
    </source>
</evidence>
<dbReference type="InterPro" id="IPR023343">
    <property type="entry name" value="Penicillin_amidase_dom1"/>
</dbReference>
<dbReference type="Gene3D" id="1.10.439.10">
    <property type="entry name" value="Penicillin Amidohydrolase, domain 1"/>
    <property type="match status" value="1"/>
</dbReference>
<evidence type="ECO:0000313" key="8">
    <source>
        <dbReference type="EMBL" id="KDM93175.1"/>
    </source>
</evidence>
<dbReference type="STRING" id="1654360.EA58_03005"/>